<organism evidence="2 3">
    <name type="scientific">Enterococcus rotai</name>
    <dbReference type="NCBI Taxonomy" id="118060"/>
    <lineage>
        <taxon>Bacteria</taxon>
        <taxon>Bacillati</taxon>
        <taxon>Bacillota</taxon>
        <taxon>Bacilli</taxon>
        <taxon>Lactobacillales</taxon>
        <taxon>Enterococcaceae</taxon>
        <taxon>Enterococcus</taxon>
    </lineage>
</organism>
<evidence type="ECO:0000259" key="1">
    <source>
        <dbReference type="PROSITE" id="PS50053"/>
    </source>
</evidence>
<dbReference type="EMBL" id="CP013655">
    <property type="protein sequence ID" value="ALS36621.1"/>
    <property type="molecule type" value="Genomic_DNA"/>
</dbReference>
<name>A0A0U2XH06_9ENTE</name>
<evidence type="ECO:0000313" key="2">
    <source>
        <dbReference type="EMBL" id="ALS36621.1"/>
    </source>
</evidence>
<dbReference type="SUPFAM" id="SSF54236">
    <property type="entry name" value="Ubiquitin-like"/>
    <property type="match status" value="1"/>
</dbReference>
<dbReference type="InterPro" id="IPR029071">
    <property type="entry name" value="Ubiquitin-like_domsf"/>
</dbReference>
<protein>
    <submittedName>
        <fullName evidence="2">Secretion accessory protein EsaB/YukD</fullName>
    </submittedName>
</protein>
<dbReference type="InterPro" id="IPR024962">
    <property type="entry name" value="YukD-like"/>
</dbReference>
<dbReference type="PROSITE" id="PS50053">
    <property type="entry name" value="UBIQUITIN_2"/>
    <property type="match status" value="1"/>
</dbReference>
<dbReference type="Proteomes" id="UP000067523">
    <property type="component" value="Chromosome"/>
</dbReference>
<proteinExistence type="predicted"/>
<feature type="domain" description="Ubiquitin-like" evidence="1">
    <location>
        <begin position="8"/>
        <end position="85"/>
    </location>
</feature>
<evidence type="ECO:0000313" key="3">
    <source>
        <dbReference type="Proteomes" id="UP000067523"/>
    </source>
</evidence>
<dbReference type="RefSeq" id="WP_208929850.1">
    <property type="nucleotide sequence ID" value="NZ_CP013655.1"/>
</dbReference>
<keyword evidence="3" id="KW-1185">Reference proteome</keyword>
<dbReference type="KEGG" id="erx:ATZ35_05425"/>
<accession>A0A0U2XH06</accession>
<reference evidence="3" key="1">
    <citation type="submission" date="2015-12" db="EMBL/GenBank/DDBJ databases">
        <authorList>
            <person name="Lauer A."/>
            <person name="Humrighouse B."/>
            <person name="Loparev V."/>
            <person name="Shewmaker P.L."/>
            <person name="Whitney A.M."/>
            <person name="McLaughlin R.W."/>
        </authorList>
    </citation>
    <scope>NUCLEOTIDE SEQUENCE [LARGE SCALE GENOMIC DNA]</scope>
    <source>
        <strain evidence="3">LMG 26678</strain>
    </source>
</reference>
<dbReference type="AlphaFoldDB" id="A0A0U2XH06"/>
<sequence>MADNTEHINITLMYQKNKEKMVDLRIPNNITVYRFIRELNQIFGKEKDVKKYQIKVLNKGILLDEEQKLKDFPITDGDIIEVLGE</sequence>
<dbReference type="Pfam" id="PF08817">
    <property type="entry name" value="YukD"/>
    <property type="match status" value="1"/>
</dbReference>
<dbReference type="Gene3D" id="3.10.20.90">
    <property type="entry name" value="Phosphatidylinositol 3-kinase Catalytic Subunit, Chain A, domain 1"/>
    <property type="match status" value="1"/>
</dbReference>
<gene>
    <name evidence="2" type="ORF">ATZ35_05425</name>
</gene>
<dbReference type="STRING" id="118060.ATZ35_05425"/>
<dbReference type="InterPro" id="IPR000626">
    <property type="entry name" value="Ubiquitin-like_dom"/>
</dbReference>